<name>A0A183IMB1_9BILA</name>
<keyword evidence="3" id="KW-1185">Reference proteome</keyword>
<evidence type="ECO:0000313" key="3">
    <source>
        <dbReference type="Proteomes" id="UP000270296"/>
    </source>
</evidence>
<protein>
    <submittedName>
        <fullName evidence="2 4">Uncharacterized protein</fullName>
    </submittedName>
</protein>
<reference evidence="4" key="1">
    <citation type="submission" date="2016-06" db="UniProtKB">
        <authorList>
            <consortium name="WormBaseParasite"/>
        </authorList>
    </citation>
    <scope>IDENTIFICATION</scope>
</reference>
<evidence type="ECO:0000313" key="2">
    <source>
        <dbReference type="EMBL" id="VDP05323.1"/>
    </source>
</evidence>
<dbReference type="AlphaFoldDB" id="A0A183IMB1"/>
<gene>
    <name evidence="2" type="ORF">SBAD_LOCUS4752</name>
</gene>
<dbReference type="EMBL" id="UZAM01008526">
    <property type="protein sequence ID" value="VDP05323.1"/>
    <property type="molecule type" value="Genomic_DNA"/>
</dbReference>
<reference evidence="2 3" key="2">
    <citation type="submission" date="2018-11" db="EMBL/GenBank/DDBJ databases">
        <authorList>
            <consortium name="Pathogen Informatics"/>
        </authorList>
    </citation>
    <scope>NUCLEOTIDE SEQUENCE [LARGE SCALE GENOMIC DNA]</scope>
</reference>
<accession>A0A183IMB1</accession>
<organism evidence="4">
    <name type="scientific">Soboliphyme baturini</name>
    <dbReference type="NCBI Taxonomy" id="241478"/>
    <lineage>
        <taxon>Eukaryota</taxon>
        <taxon>Metazoa</taxon>
        <taxon>Ecdysozoa</taxon>
        <taxon>Nematoda</taxon>
        <taxon>Enoplea</taxon>
        <taxon>Dorylaimia</taxon>
        <taxon>Dioctophymatida</taxon>
        <taxon>Dioctophymatoidea</taxon>
        <taxon>Soboliphymatidae</taxon>
        <taxon>Soboliphyme</taxon>
    </lineage>
</organism>
<dbReference type="Proteomes" id="UP000270296">
    <property type="component" value="Unassembled WGS sequence"/>
</dbReference>
<proteinExistence type="predicted"/>
<dbReference type="WBParaSite" id="SBAD_0000495301-mRNA-1">
    <property type="protein sequence ID" value="SBAD_0000495301-mRNA-1"/>
    <property type="gene ID" value="SBAD_0000495301"/>
</dbReference>
<feature type="region of interest" description="Disordered" evidence="1">
    <location>
        <begin position="107"/>
        <end position="126"/>
    </location>
</feature>
<evidence type="ECO:0000256" key="1">
    <source>
        <dbReference type="SAM" id="MobiDB-lite"/>
    </source>
</evidence>
<sequence>MPGKHQMQLWSLEIQTMSSVINTRDGMLTPATDPDRLRSGERLVACSGNKLCRGNVVSQRSVVKTKLALKRETHPLLEPSPPLPPSRPVTNLAQTVAAAPLPGPHVEHGADRGQTMVGEQRSIRHSGRRRRPFVLKACTDGGRRRVDQPAYLFTLSSKSVGAVLTIAA</sequence>
<evidence type="ECO:0000313" key="4">
    <source>
        <dbReference type="WBParaSite" id="SBAD_0000495301-mRNA-1"/>
    </source>
</evidence>